<keyword evidence="6" id="KW-1185">Reference proteome</keyword>
<gene>
    <name evidence="5" type="ORF">SAMN06295945_1090</name>
</gene>
<evidence type="ECO:0000313" key="5">
    <source>
        <dbReference type="EMBL" id="SNX28744.1"/>
    </source>
</evidence>
<keyword evidence="4" id="KW-1133">Transmembrane helix</keyword>
<keyword evidence="2 3" id="KW-0802">TPR repeat</keyword>
<dbReference type="SUPFAM" id="SSF48452">
    <property type="entry name" value="TPR-like"/>
    <property type="match status" value="1"/>
</dbReference>
<sequence>MENKVLSKVDEITKAFECIKSGVVAIVSIITLLLIGALFIAAFSWNNTLLEPIKVPSSLESAGYTPEVVTKRVLDEIALINVTSTKHNKKFNAHQPGDELIKLDSMPVAGSLDVKSIKTFIQDMFGIKHEKMTGEITAINEGGKTIYGVKIRQMPEDKILVDLNVDMPTKDLIQLIALNIVESKDPAVAATYLRNHKQDQKALAMIDRVLQDNDSSDDAYALSGRAHIYMRQGKLKLAQEDLSAALKLDPKFPSALALQVQLYLNQKKFSDALEVAKKEAEFYPERWQSYINLGDAYAGSGNKEQTQSSYRKAISLHPTSPIIYVKVADYLNNLGRISDADVVLHQGVTAFPNDSATFVILAEVLTKEDKLEEANQALLKAYELNHELAKFGAPVANNSKVEKQALLNKGAEFKKSHTNLFSGSLEDALNNDFDQIAH</sequence>
<feature type="repeat" description="TPR" evidence="3">
    <location>
        <begin position="219"/>
        <end position="252"/>
    </location>
</feature>
<dbReference type="AlphaFoldDB" id="A0A240E1F1"/>
<dbReference type="InterPro" id="IPR052346">
    <property type="entry name" value="O-mannosyl-transferase_TMTC"/>
</dbReference>
<dbReference type="PROSITE" id="PS50005">
    <property type="entry name" value="TPR"/>
    <property type="match status" value="2"/>
</dbReference>
<dbReference type="RefSeq" id="WP_096673127.1">
    <property type="nucleotide sequence ID" value="NZ_OANS01000003.1"/>
</dbReference>
<keyword evidence="1" id="KW-0677">Repeat</keyword>
<organism evidence="5 6">
    <name type="scientific">Polynucleobacter meluiroseus</name>
    <dbReference type="NCBI Taxonomy" id="1938814"/>
    <lineage>
        <taxon>Bacteria</taxon>
        <taxon>Pseudomonadati</taxon>
        <taxon>Pseudomonadota</taxon>
        <taxon>Betaproteobacteria</taxon>
        <taxon>Burkholderiales</taxon>
        <taxon>Burkholderiaceae</taxon>
        <taxon>Polynucleobacter</taxon>
    </lineage>
</organism>
<protein>
    <submittedName>
        <fullName evidence="5">Tetratricopeptide repeat-containing protein</fullName>
    </submittedName>
</protein>
<dbReference type="OrthoDB" id="9814129at2"/>
<dbReference type="SMART" id="SM00028">
    <property type="entry name" value="TPR"/>
    <property type="match status" value="5"/>
</dbReference>
<evidence type="ECO:0000256" key="4">
    <source>
        <dbReference type="SAM" id="Phobius"/>
    </source>
</evidence>
<feature type="repeat" description="TPR" evidence="3">
    <location>
        <begin position="287"/>
        <end position="320"/>
    </location>
</feature>
<evidence type="ECO:0000256" key="1">
    <source>
        <dbReference type="ARBA" id="ARBA00022737"/>
    </source>
</evidence>
<reference evidence="6" key="1">
    <citation type="submission" date="2017-08" db="EMBL/GenBank/DDBJ databases">
        <authorList>
            <person name="Varghese N."/>
            <person name="Submissions S."/>
        </authorList>
    </citation>
    <scope>NUCLEOTIDE SEQUENCE [LARGE SCALE GENOMIC DNA]</scope>
    <source>
        <strain evidence="6">AP-Melu-1000-B4</strain>
    </source>
</reference>
<keyword evidence="4" id="KW-0812">Transmembrane</keyword>
<dbReference type="InterPro" id="IPR019734">
    <property type="entry name" value="TPR_rpt"/>
</dbReference>
<dbReference type="PANTHER" id="PTHR44227:SF3">
    <property type="entry name" value="PROTEIN O-MANNOSYL-TRANSFERASE TMTC4"/>
    <property type="match status" value="1"/>
</dbReference>
<feature type="transmembrane region" description="Helical" evidence="4">
    <location>
        <begin position="21"/>
        <end position="45"/>
    </location>
</feature>
<dbReference type="Gene3D" id="1.25.40.10">
    <property type="entry name" value="Tetratricopeptide repeat domain"/>
    <property type="match status" value="1"/>
</dbReference>
<dbReference type="EMBL" id="OANS01000003">
    <property type="protein sequence ID" value="SNX28744.1"/>
    <property type="molecule type" value="Genomic_DNA"/>
</dbReference>
<dbReference type="InterPro" id="IPR011990">
    <property type="entry name" value="TPR-like_helical_dom_sf"/>
</dbReference>
<dbReference type="PANTHER" id="PTHR44227">
    <property type="match status" value="1"/>
</dbReference>
<evidence type="ECO:0000313" key="6">
    <source>
        <dbReference type="Proteomes" id="UP000218069"/>
    </source>
</evidence>
<evidence type="ECO:0000256" key="2">
    <source>
        <dbReference type="ARBA" id="ARBA00022803"/>
    </source>
</evidence>
<evidence type="ECO:0000256" key="3">
    <source>
        <dbReference type="PROSITE-ProRule" id="PRU00339"/>
    </source>
</evidence>
<dbReference type="Pfam" id="PF12895">
    <property type="entry name" value="ANAPC3"/>
    <property type="match status" value="1"/>
</dbReference>
<accession>A0A240E1F1</accession>
<name>A0A240E1F1_9BURK</name>
<proteinExistence type="predicted"/>
<dbReference type="Pfam" id="PF13181">
    <property type="entry name" value="TPR_8"/>
    <property type="match status" value="1"/>
</dbReference>
<dbReference type="Proteomes" id="UP000218069">
    <property type="component" value="Unassembled WGS sequence"/>
</dbReference>
<keyword evidence="4" id="KW-0472">Membrane</keyword>